<dbReference type="RefSeq" id="XP_018474064.2">
    <property type="nucleotide sequence ID" value="XM_018618562.2"/>
</dbReference>
<keyword evidence="2" id="KW-1185">Reference proteome</keyword>
<feature type="compositionally biased region" description="Low complexity" evidence="1">
    <location>
        <begin position="242"/>
        <end position="254"/>
    </location>
</feature>
<feature type="compositionally biased region" description="Basic residues" evidence="1">
    <location>
        <begin position="219"/>
        <end position="238"/>
    </location>
</feature>
<reference evidence="3" key="1">
    <citation type="submission" date="2025-08" db="UniProtKB">
        <authorList>
            <consortium name="RefSeq"/>
        </authorList>
    </citation>
    <scope>IDENTIFICATION</scope>
    <source>
        <tissue evidence="3">Leaf</tissue>
    </source>
</reference>
<evidence type="ECO:0000313" key="3">
    <source>
        <dbReference type="RefSeq" id="XP_018474064.2"/>
    </source>
</evidence>
<dbReference type="Proteomes" id="UP000504610">
    <property type="component" value="Unplaced"/>
</dbReference>
<dbReference type="KEGG" id="rsz:108845340"/>
<feature type="compositionally biased region" description="Polar residues" evidence="1">
    <location>
        <begin position="267"/>
        <end position="277"/>
    </location>
</feature>
<dbReference type="PANTHER" id="PTHR33325">
    <property type="entry name" value="ZINC FINGER, CCHC-TYPE-RELATED"/>
    <property type="match status" value="1"/>
</dbReference>
<dbReference type="PANTHER" id="PTHR33325:SF11">
    <property type="entry name" value="COLD SHOCK DOMAIN-CONTAINING PROTEIN 4-LIKE"/>
    <property type="match status" value="1"/>
</dbReference>
<evidence type="ECO:0000256" key="1">
    <source>
        <dbReference type="SAM" id="MobiDB-lite"/>
    </source>
</evidence>
<dbReference type="OrthoDB" id="1737433at2759"/>
<dbReference type="AlphaFoldDB" id="A0A6J0MPJ9"/>
<feature type="region of interest" description="Disordered" evidence="1">
    <location>
        <begin position="197"/>
        <end position="279"/>
    </location>
</feature>
<organism evidence="2 3">
    <name type="scientific">Raphanus sativus</name>
    <name type="common">Radish</name>
    <name type="synonym">Raphanus raphanistrum var. sativus</name>
    <dbReference type="NCBI Taxonomy" id="3726"/>
    <lineage>
        <taxon>Eukaryota</taxon>
        <taxon>Viridiplantae</taxon>
        <taxon>Streptophyta</taxon>
        <taxon>Embryophyta</taxon>
        <taxon>Tracheophyta</taxon>
        <taxon>Spermatophyta</taxon>
        <taxon>Magnoliopsida</taxon>
        <taxon>eudicotyledons</taxon>
        <taxon>Gunneridae</taxon>
        <taxon>Pentapetalae</taxon>
        <taxon>rosids</taxon>
        <taxon>malvids</taxon>
        <taxon>Brassicales</taxon>
        <taxon>Brassicaceae</taxon>
        <taxon>Brassiceae</taxon>
        <taxon>Raphanus</taxon>
    </lineage>
</organism>
<accession>A0A6J0MPJ9</accession>
<gene>
    <name evidence="3" type="primary">LOC108845340</name>
</gene>
<protein>
    <submittedName>
        <fullName evidence="3">Uncharacterized protein LOC108845340</fullName>
    </submittedName>
</protein>
<proteinExistence type="predicted"/>
<sequence length="342" mass="39476">MFRFQMSKINNLEYAALNLSGDNYLQWALDTEIILKSKGLGECITEKNKADEKDQYKAILIIRHHLIEGLKDQYLTIRNPLDLWNELKQRYDHQKTVLLPKARYEWKNLRIQDFKSVDQYNSAMFKIVSKLKLCGEDITEEDMLEKTFSTFHTSNVLLQQQYRAKEFKTYASLISCLLLAEQNNELLMINSEIRPPGATPLPEAHAATEADTEANHVQSHSHRRGRYNGRGRGRHNSGRGRGNQSGRDQNQGRLSGRGHGRGRGSSFKPQHTNSTKSVCHRCGMSNHWAKTCRTPKHLVELYQESMKGKNPEAHMVIQDNENDFDHEKDDLMDYETSDVLKD</sequence>
<dbReference type="GeneID" id="108845340"/>
<name>A0A6J0MPJ9_RAPSA</name>
<evidence type="ECO:0000313" key="2">
    <source>
        <dbReference type="Proteomes" id="UP000504610"/>
    </source>
</evidence>